<gene>
    <name evidence="1" type="ORF">C7451_103254</name>
</gene>
<dbReference type="Proteomes" id="UP000248014">
    <property type="component" value="Unassembled WGS sequence"/>
</dbReference>
<organism evidence="1 2">
    <name type="scientific">Blastomonas natatoria</name>
    <dbReference type="NCBI Taxonomy" id="34015"/>
    <lineage>
        <taxon>Bacteria</taxon>
        <taxon>Pseudomonadati</taxon>
        <taxon>Pseudomonadota</taxon>
        <taxon>Alphaproteobacteria</taxon>
        <taxon>Sphingomonadales</taxon>
        <taxon>Sphingomonadaceae</taxon>
        <taxon>Blastomonas</taxon>
    </lineage>
</organism>
<dbReference type="Pfam" id="PF10983">
    <property type="entry name" value="DUF2793"/>
    <property type="match status" value="1"/>
</dbReference>
<evidence type="ECO:0000313" key="2">
    <source>
        <dbReference type="Proteomes" id="UP000248014"/>
    </source>
</evidence>
<dbReference type="AlphaFoldDB" id="A0A2V3V8P0"/>
<dbReference type="OrthoDB" id="564699at2"/>
<protein>
    <submittedName>
        <fullName evidence="1">Uncharacterized protein DUF2793</fullName>
    </submittedName>
</protein>
<comment type="caution">
    <text evidence="1">The sequence shown here is derived from an EMBL/GenBank/DDBJ whole genome shotgun (WGS) entry which is preliminary data.</text>
</comment>
<sequence length="147" mass="15435">MSHTPNFSMPLLHAAQSQKEITHNEALIIIDALLVGSVMAVAGDPSMLTPANGEAWIIDESATGAWTGRASQIAIFSEGGWRFARPVAGMRMLDRAAGLLRTFDGTQWLAPASVDSPSGGTIVDLEARSSLVALLTALRHAGLLAVT</sequence>
<proteinExistence type="predicted"/>
<dbReference type="RefSeq" id="WP_110297937.1">
    <property type="nucleotide sequence ID" value="NZ_QJJM01000003.1"/>
</dbReference>
<dbReference type="InterPro" id="IPR021251">
    <property type="entry name" value="DUF2793"/>
</dbReference>
<dbReference type="EMBL" id="QJJM01000003">
    <property type="protein sequence ID" value="PXW78146.1"/>
    <property type="molecule type" value="Genomic_DNA"/>
</dbReference>
<evidence type="ECO:0000313" key="1">
    <source>
        <dbReference type="EMBL" id="PXW78146.1"/>
    </source>
</evidence>
<name>A0A2V3V8P0_9SPHN</name>
<keyword evidence="2" id="KW-1185">Reference proteome</keyword>
<reference evidence="1 2" key="1">
    <citation type="submission" date="2018-05" db="EMBL/GenBank/DDBJ databases">
        <title>Genomic Encyclopedia of Type Strains, Phase IV (KMG-IV): sequencing the most valuable type-strain genomes for metagenomic binning, comparative biology and taxonomic classification.</title>
        <authorList>
            <person name="Goeker M."/>
        </authorList>
    </citation>
    <scope>NUCLEOTIDE SEQUENCE [LARGE SCALE GENOMIC DNA]</scope>
    <source>
        <strain evidence="1 2">DSM 3183</strain>
    </source>
</reference>
<accession>A0A2V3V8P0</accession>